<reference evidence="3 4" key="1">
    <citation type="submission" date="2015-01" db="EMBL/GenBank/DDBJ databases">
        <title>Draft genome of the acidophilic iron oxidizer Acidithrix ferrooxidans strain Py-F3.</title>
        <authorList>
            <person name="Poehlein A."/>
            <person name="Eisen S."/>
            <person name="Schloemann M."/>
            <person name="Johnson B.D."/>
            <person name="Daniel R."/>
            <person name="Muehling M."/>
        </authorList>
    </citation>
    <scope>NUCLEOTIDE SEQUENCE [LARGE SCALE GENOMIC DNA]</scope>
    <source>
        <strain evidence="3 4">Py-F3</strain>
    </source>
</reference>
<gene>
    <name evidence="3" type="ORF">AXFE_01730</name>
    <name evidence="2" type="ORF">AXFE_09020</name>
    <name evidence="1" type="ORF">AXFE_36700</name>
</gene>
<dbReference type="EMBL" id="JXYS01000156">
    <property type="protein sequence ID" value="KJF15497.1"/>
    <property type="molecule type" value="Genomic_DNA"/>
</dbReference>
<protein>
    <submittedName>
        <fullName evidence="3">Uncharacterized protein</fullName>
    </submittedName>
</protein>
<dbReference type="Proteomes" id="UP000032360">
    <property type="component" value="Unassembled WGS sequence"/>
</dbReference>
<keyword evidence="4" id="KW-1185">Reference proteome</keyword>
<evidence type="ECO:0000313" key="4">
    <source>
        <dbReference type="Proteomes" id="UP000032360"/>
    </source>
</evidence>
<organism evidence="3 4">
    <name type="scientific">Acidithrix ferrooxidans</name>
    <dbReference type="NCBI Taxonomy" id="1280514"/>
    <lineage>
        <taxon>Bacteria</taxon>
        <taxon>Bacillati</taxon>
        <taxon>Actinomycetota</taxon>
        <taxon>Acidimicrobiia</taxon>
        <taxon>Acidimicrobiales</taxon>
        <taxon>Acidimicrobiaceae</taxon>
        <taxon>Acidithrix</taxon>
    </lineage>
</organism>
<proteinExistence type="predicted"/>
<evidence type="ECO:0000313" key="2">
    <source>
        <dbReference type="EMBL" id="KJF18157.1"/>
    </source>
</evidence>
<evidence type="ECO:0000313" key="3">
    <source>
        <dbReference type="EMBL" id="KJF18887.1"/>
    </source>
</evidence>
<dbReference type="EMBL" id="JXYS01000003">
    <property type="protein sequence ID" value="KJF18887.1"/>
    <property type="molecule type" value="Genomic_DNA"/>
</dbReference>
<dbReference type="EMBL" id="JXYS01000023">
    <property type="protein sequence ID" value="KJF18157.1"/>
    <property type="molecule type" value="Genomic_DNA"/>
</dbReference>
<dbReference type="AlphaFoldDB" id="A0A0D8HMD0"/>
<evidence type="ECO:0000313" key="1">
    <source>
        <dbReference type="EMBL" id="KJF15497.1"/>
    </source>
</evidence>
<accession>A0A0D8HMD0</accession>
<name>A0A0D8HMD0_9ACTN</name>
<comment type="caution">
    <text evidence="3">The sequence shown here is derived from an EMBL/GenBank/DDBJ whole genome shotgun (WGS) entry which is preliminary data.</text>
</comment>
<sequence length="91" mass="10555">MVGTRRRIRESLLVYSVQYLHHPTLDDLVLQRCDTEWALSSIWFWYVYPTRRACPLGTVVDPLKKILEVLPQILFVGVPCHVIDFMAQPSG</sequence>